<dbReference type="Proteomes" id="UP000298681">
    <property type="component" value="Unassembled WGS sequence"/>
</dbReference>
<dbReference type="EMBL" id="SPUH01000002">
    <property type="protein sequence ID" value="TKS53305.1"/>
    <property type="molecule type" value="Genomic_DNA"/>
</dbReference>
<evidence type="ECO:0000313" key="1">
    <source>
        <dbReference type="EMBL" id="TKS53305.1"/>
    </source>
</evidence>
<name>A0A4Z1R434_9GAMM</name>
<dbReference type="InterPro" id="IPR015018">
    <property type="entry name" value="DUF1905"/>
</dbReference>
<protein>
    <submittedName>
        <fullName evidence="1">DUF1905 domain-containing protein</fullName>
    </submittedName>
</protein>
<dbReference type="InterPro" id="IPR037079">
    <property type="entry name" value="AF2212/PG0164-like_sf"/>
</dbReference>
<evidence type="ECO:0000313" key="2">
    <source>
        <dbReference type="Proteomes" id="UP000298681"/>
    </source>
</evidence>
<keyword evidence="2" id="KW-1185">Reference proteome</keyword>
<dbReference type="Pfam" id="PF08922">
    <property type="entry name" value="DUF1905"/>
    <property type="match status" value="1"/>
</dbReference>
<dbReference type="Gene3D" id="2.40.30.100">
    <property type="entry name" value="AF2212/PG0164-like"/>
    <property type="match status" value="1"/>
</dbReference>
<comment type="caution">
    <text evidence="1">The sequence shown here is derived from an EMBL/GenBank/DDBJ whole genome shotgun (WGS) entry which is preliminary data.</text>
</comment>
<sequence>MASRTPTRVRFDARLQRPAQPADADWAFLVLPAPASAKLPTRSQVTVDGTLAGTPFQATLEPDGQGSHWLRVGHELLAAADVQTGDTVTVEIAPVTEEPEPEVPPDLQAALAANTAAKATWDDVTPVARRDWIQWVTSGKKAETRVKRIATACDKLASGQRRACCFDRSGMYSRGNLGPPEAAE</sequence>
<dbReference type="Pfam" id="PF13376">
    <property type="entry name" value="OmdA"/>
    <property type="match status" value="1"/>
</dbReference>
<proteinExistence type="predicted"/>
<gene>
    <name evidence="1" type="ORF">E4582_13735</name>
</gene>
<dbReference type="AlphaFoldDB" id="A0A4Z1R434"/>
<accession>A0A4Z1R434</accession>
<dbReference type="SUPFAM" id="SSF141694">
    <property type="entry name" value="AF2212/PG0164-like"/>
    <property type="match status" value="1"/>
</dbReference>
<organism evidence="1 2">
    <name type="scientific">Luteimonas yindakuii</name>
    <dbReference type="NCBI Taxonomy" id="2565782"/>
    <lineage>
        <taxon>Bacteria</taxon>
        <taxon>Pseudomonadati</taxon>
        <taxon>Pseudomonadota</taxon>
        <taxon>Gammaproteobacteria</taxon>
        <taxon>Lysobacterales</taxon>
        <taxon>Lysobacteraceae</taxon>
        <taxon>Luteimonas</taxon>
    </lineage>
</organism>
<reference evidence="1 2" key="1">
    <citation type="submission" date="2019-01" db="EMBL/GenBank/DDBJ databases">
        <authorList>
            <person name="Zhang S."/>
        </authorList>
    </citation>
    <scope>NUCLEOTIDE SEQUENCE [LARGE SCALE GENOMIC DNA]</scope>
    <source>
        <strain evidence="1 2">1626</strain>
    </source>
</reference>